<dbReference type="InterPro" id="IPR036047">
    <property type="entry name" value="F-box-like_dom_sf"/>
</dbReference>
<evidence type="ECO:0000313" key="2">
    <source>
        <dbReference type="EMBL" id="CUS15606.1"/>
    </source>
</evidence>
<dbReference type="PROSITE" id="PS50181">
    <property type="entry name" value="FBOX"/>
    <property type="match status" value="1"/>
</dbReference>
<dbReference type="Pfam" id="PF00646">
    <property type="entry name" value="F-box"/>
    <property type="match status" value="1"/>
</dbReference>
<evidence type="ECO:0000259" key="1">
    <source>
        <dbReference type="PROSITE" id="PS50181"/>
    </source>
</evidence>
<evidence type="ECO:0000313" key="3">
    <source>
        <dbReference type="Proteomes" id="UP001412239"/>
    </source>
</evidence>
<dbReference type="SUPFAM" id="SSF50998">
    <property type="entry name" value="Quinoprotein alcohol dehydrogenase-like"/>
    <property type="match status" value="1"/>
</dbReference>
<dbReference type="Proteomes" id="UP001412239">
    <property type="component" value="Unassembled WGS sequence"/>
</dbReference>
<proteinExistence type="predicted"/>
<gene>
    <name evidence="2" type="ORF">GSTUAT00000309001</name>
</gene>
<accession>A0A292Q745</accession>
<dbReference type="InterPro" id="IPR001810">
    <property type="entry name" value="F-box_dom"/>
</dbReference>
<dbReference type="AlphaFoldDB" id="A0A292Q745"/>
<protein>
    <recommendedName>
        <fullName evidence="1">F-box domain-containing protein</fullName>
    </recommendedName>
</protein>
<dbReference type="Gene3D" id="1.20.1280.50">
    <property type="match status" value="1"/>
</dbReference>
<feature type="domain" description="F-box" evidence="1">
    <location>
        <begin position="54"/>
        <end position="100"/>
    </location>
</feature>
<reference evidence="2" key="1">
    <citation type="submission" date="2015-10" db="EMBL/GenBank/DDBJ databases">
        <authorList>
            <person name="Regsiter A."/>
            <person name="william w."/>
        </authorList>
    </citation>
    <scope>NUCLEOTIDE SEQUENCE</scope>
    <source>
        <strain evidence="2">Montdore</strain>
    </source>
</reference>
<name>A0A292Q745_9PEZI</name>
<sequence>MSTPSSIDSQLAIDLFENSSPSSRRGFLSNLARKFHPSDWNHMHTLLEQTGFFMDIIGTLSIELAFQVIQHLDPIDTIRIRRVSKRYHEIFTSEDVCRFLSNKLLPLEDGPAQPESWRIYYENRVSRRWAFLNGESHSVEELENSTTMVMTSFCHKTSQFAYVFDNFTKLQVVDLSTSPITEVLQPMFLPNRSRILLIQLLPTHVVVATSMGVCYAWNLSTMEWHSFKLPNARVNSIHGDGDFVALSVLKILVVHDVVRETSKTYEGEPLEWLWNIPGSDMRFHRLLVDAERKRVWTLTESMPLGKRVVHMLDLLTGATALREMVLEPQPGGGAYNWELREGLPLYSGNDCYDFVFDFEVYNQRACTDKAPRASRLVFDLRTGECYEDTFYLEACGKQIPTEQFAHGYNGLTCCYNHHFAPDGEEGEDGFASSDFFVPGMAYRKPGKEEARFRFLDRPNSVKVGQDRAPWLCNAMTEKFVLLVSHWDSELPLLVRFKGIHE</sequence>
<dbReference type="SUPFAM" id="SSF81383">
    <property type="entry name" value="F-box domain"/>
    <property type="match status" value="1"/>
</dbReference>
<dbReference type="InterPro" id="IPR011047">
    <property type="entry name" value="Quinoprotein_ADH-like_sf"/>
</dbReference>
<dbReference type="CDD" id="cd09917">
    <property type="entry name" value="F-box_SF"/>
    <property type="match status" value="1"/>
</dbReference>
<dbReference type="SMART" id="SM00256">
    <property type="entry name" value="FBOX"/>
    <property type="match status" value="1"/>
</dbReference>
<organism evidence="2 3">
    <name type="scientific">Tuber aestivum</name>
    <name type="common">summer truffle</name>
    <dbReference type="NCBI Taxonomy" id="59557"/>
    <lineage>
        <taxon>Eukaryota</taxon>
        <taxon>Fungi</taxon>
        <taxon>Dikarya</taxon>
        <taxon>Ascomycota</taxon>
        <taxon>Pezizomycotina</taxon>
        <taxon>Pezizomycetes</taxon>
        <taxon>Pezizales</taxon>
        <taxon>Tuberaceae</taxon>
        <taxon>Tuber</taxon>
    </lineage>
</organism>
<keyword evidence="3" id="KW-1185">Reference proteome</keyword>
<dbReference type="EMBL" id="LN890945">
    <property type="protein sequence ID" value="CUS15606.1"/>
    <property type="molecule type" value="Genomic_DNA"/>
</dbReference>